<feature type="region of interest" description="Disordered" evidence="6">
    <location>
        <begin position="191"/>
        <end position="215"/>
    </location>
</feature>
<dbReference type="Proteomes" id="UP001627154">
    <property type="component" value="Unassembled WGS sequence"/>
</dbReference>
<evidence type="ECO:0000256" key="7">
    <source>
        <dbReference type="SAM" id="Phobius"/>
    </source>
</evidence>
<dbReference type="PANTHER" id="PTHR21050:SF1">
    <property type="entry name" value="MIDKINE AND PLEIOTROPHIN 1, ISOFORM A-RELATED"/>
    <property type="match status" value="1"/>
</dbReference>
<dbReference type="GO" id="GO:0005576">
    <property type="term" value="C:extracellular region"/>
    <property type="evidence" value="ECO:0007669"/>
    <property type="project" value="UniProtKB-SubCell"/>
</dbReference>
<comment type="similarity">
    <text evidence="2">Belongs to the pleiotrophin family.</text>
</comment>
<evidence type="ECO:0000256" key="5">
    <source>
        <dbReference type="ARBA" id="ARBA00023157"/>
    </source>
</evidence>
<keyword evidence="7" id="KW-0812">Transmembrane</keyword>
<name>A0ABD2VW02_9HYME</name>
<sequence>MYHTYDERVKKLIRLGKWLLRRESARRECYCRAEAGLDNRQRQQKQRQSMKLSWSLLALVVVLAIVAVPALGSENENLWEEDDKEILVRTIRGTKDRGANGSPSCRYTKGQWSECDPKSNMRSRSLTLKKGDKTCEQSKTITKKCKKGKACRYEKGNWSNCVNNNMVRVDNLKANSDFSCEKTRRITKKCKPDTNIKKASKGMEHRSNKKNGKQQ</sequence>
<evidence type="ECO:0000256" key="1">
    <source>
        <dbReference type="ARBA" id="ARBA00004613"/>
    </source>
</evidence>
<evidence type="ECO:0000256" key="6">
    <source>
        <dbReference type="SAM" id="MobiDB-lite"/>
    </source>
</evidence>
<keyword evidence="4" id="KW-0732">Signal</keyword>
<comment type="subcellular location">
    <subcellularLocation>
        <location evidence="1">Secreted</location>
    </subcellularLocation>
</comment>
<feature type="domain" description="Pleiotrophin/Midkine C-terminal" evidence="8">
    <location>
        <begin position="104"/>
        <end position="148"/>
    </location>
</feature>
<feature type="transmembrane region" description="Helical" evidence="7">
    <location>
        <begin position="52"/>
        <end position="72"/>
    </location>
</feature>
<evidence type="ECO:0000259" key="8">
    <source>
        <dbReference type="Pfam" id="PF01091"/>
    </source>
</evidence>
<keyword evidence="7" id="KW-0472">Membrane</keyword>
<dbReference type="Pfam" id="PF01091">
    <property type="entry name" value="PTN_MK_C"/>
    <property type="match status" value="1"/>
</dbReference>
<dbReference type="Gene3D" id="2.30.90.10">
    <property type="entry name" value="Heparin-binding Growth Factor, Midkine, Chain A- C-terminal Domain"/>
    <property type="match status" value="2"/>
</dbReference>
<dbReference type="EMBL" id="JBJJXI010000166">
    <property type="protein sequence ID" value="KAL3384869.1"/>
    <property type="molecule type" value="Genomic_DNA"/>
</dbReference>
<keyword evidence="5" id="KW-1015">Disulfide bond</keyword>
<comment type="caution">
    <text evidence="9">The sequence shown here is derived from an EMBL/GenBank/DDBJ whole genome shotgun (WGS) entry which is preliminary data.</text>
</comment>
<dbReference type="AlphaFoldDB" id="A0ABD2VW02"/>
<feature type="compositionally biased region" description="Basic and acidic residues" evidence="6">
    <location>
        <begin position="191"/>
        <end position="206"/>
    </location>
</feature>
<organism evidence="9 10">
    <name type="scientific">Trichogramma kaykai</name>
    <dbReference type="NCBI Taxonomy" id="54128"/>
    <lineage>
        <taxon>Eukaryota</taxon>
        <taxon>Metazoa</taxon>
        <taxon>Ecdysozoa</taxon>
        <taxon>Arthropoda</taxon>
        <taxon>Hexapoda</taxon>
        <taxon>Insecta</taxon>
        <taxon>Pterygota</taxon>
        <taxon>Neoptera</taxon>
        <taxon>Endopterygota</taxon>
        <taxon>Hymenoptera</taxon>
        <taxon>Apocrita</taxon>
        <taxon>Proctotrupomorpha</taxon>
        <taxon>Chalcidoidea</taxon>
        <taxon>Trichogrammatidae</taxon>
        <taxon>Trichogramma</taxon>
    </lineage>
</organism>
<proteinExistence type="inferred from homology"/>
<keyword evidence="7" id="KW-1133">Transmembrane helix</keyword>
<gene>
    <name evidence="9" type="ORF">TKK_019279</name>
</gene>
<dbReference type="FunFam" id="2.30.90.10:FF:000001">
    <property type="entry name" value="Pleiotrophin"/>
    <property type="match status" value="1"/>
</dbReference>
<evidence type="ECO:0000256" key="2">
    <source>
        <dbReference type="ARBA" id="ARBA00005403"/>
    </source>
</evidence>
<evidence type="ECO:0000256" key="3">
    <source>
        <dbReference type="ARBA" id="ARBA00022525"/>
    </source>
</evidence>
<evidence type="ECO:0000313" key="10">
    <source>
        <dbReference type="Proteomes" id="UP001627154"/>
    </source>
</evidence>
<reference evidence="9 10" key="1">
    <citation type="journal article" date="2024" name="bioRxiv">
        <title>A reference genome for Trichogramma kaykai: A tiny desert-dwelling parasitoid wasp with competing sex-ratio distorters.</title>
        <authorList>
            <person name="Culotta J."/>
            <person name="Lindsey A.R."/>
        </authorList>
    </citation>
    <scope>NUCLEOTIDE SEQUENCE [LARGE SCALE GENOMIC DNA]</scope>
    <source>
        <strain evidence="9 10">KSX58</strain>
    </source>
</reference>
<protein>
    <recommendedName>
        <fullName evidence="8">Pleiotrophin/Midkine C-terminal domain-containing protein</fullName>
    </recommendedName>
</protein>
<dbReference type="PANTHER" id="PTHR21050">
    <property type="entry name" value="MIDKINE AND PLEIOTROPHIN 1, ISOFORM A-RELATED"/>
    <property type="match status" value="1"/>
</dbReference>
<keyword evidence="10" id="KW-1185">Reference proteome</keyword>
<keyword evidence="3" id="KW-0964">Secreted</keyword>
<accession>A0ABD2VW02</accession>
<dbReference type="InterPro" id="IPR038130">
    <property type="entry name" value="PTN/MK_C_dom_sf"/>
</dbReference>
<evidence type="ECO:0000313" key="9">
    <source>
        <dbReference type="EMBL" id="KAL3384869.1"/>
    </source>
</evidence>
<evidence type="ECO:0000256" key="4">
    <source>
        <dbReference type="ARBA" id="ARBA00022729"/>
    </source>
</evidence>
<dbReference type="InterPro" id="IPR020090">
    <property type="entry name" value="PTN/MK_C_dom"/>
</dbReference>